<dbReference type="RefSeq" id="WP_093007563.1">
    <property type="nucleotide sequence ID" value="NZ_FNZZ01000006.1"/>
</dbReference>
<sequence length="297" mass="32044">MTDATLFADGGLVDFARAYPGEAAAVRHQLHDHPLFAPDALAALAERLPASHVEQSLGNLKVDQDPSGIRQSTLSPGEIVRTIATNGCWMVLKKVDVDPAYAALIDACLAEIAPVTQLMTGEYRRREAFIFLSAPGSVTPFHMDPEHNILLQIAGTKTMRVYPTGDAEIVPQEVHEAFHRGGAHRNMRHDPSFDAKARDFAMGPGEAVYVPVKAPHWVQNGPVPSISFSITWRSAMSDGEARLHRVNQRMRALGVPPTASGANPGIDAVKVAGHRMIKNAAARVKRALGKGGDRAAY</sequence>
<dbReference type="AlphaFoldDB" id="A0A1H7U221"/>
<dbReference type="Pfam" id="PF13621">
    <property type="entry name" value="Cupin_8"/>
    <property type="match status" value="1"/>
</dbReference>
<dbReference type="Gene3D" id="2.60.120.650">
    <property type="entry name" value="Cupin"/>
    <property type="match status" value="1"/>
</dbReference>
<protein>
    <submittedName>
        <fullName evidence="2">Cupin-like domain-containing protein</fullName>
    </submittedName>
</protein>
<gene>
    <name evidence="2" type="ORF">SAMN05216382_2909</name>
</gene>
<dbReference type="Proteomes" id="UP000199214">
    <property type="component" value="Unassembled WGS sequence"/>
</dbReference>
<dbReference type="PANTHER" id="PTHR12461:SF105">
    <property type="entry name" value="HYPOXIA-INDUCIBLE FACTOR 1-ALPHA INHIBITOR"/>
    <property type="match status" value="1"/>
</dbReference>
<organism evidence="2 3">
    <name type="scientific">Sphingomonas palmae</name>
    <dbReference type="NCBI Taxonomy" id="1855283"/>
    <lineage>
        <taxon>Bacteria</taxon>
        <taxon>Pseudomonadati</taxon>
        <taxon>Pseudomonadota</taxon>
        <taxon>Alphaproteobacteria</taxon>
        <taxon>Sphingomonadales</taxon>
        <taxon>Sphingomonadaceae</taxon>
        <taxon>Sphingomonas</taxon>
    </lineage>
</organism>
<dbReference type="STRING" id="1855283.SAMN05216382_2909"/>
<dbReference type="InterPro" id="IPR041667">
    <property type="entry name" value="Cupin_8"/>
</dbReference>
<evidence type="ECO:0000313" key="2">
    <source>
        <dbReference type="EMBL" id="SEL91130.1"/>
    </source>
</evidence>
<feature type="domain" description="JmjC" evidence="1">
    <location>
        <begin position="87"/>
        <end position="249"/>
    </location>
</feature>
<dbReference type="EMBL" id="FNZZ01000006">
    <property type="protein sequence ID" value="SEL91130.1"/>
    <property type="molecule type" value="Genomic_DNA"/>
</dbReference>
<proteinExistence type="predicted"/>
<dbReference type="PROSITE" id="PS51184">
    <property type="entry name" value="JMJC"/>
    <property type="match status" value="1"/>
</dbReference>
<name>A0A1H7U221_9SPHN</name>
<reference evidence="3" key="1">
    <citation type="submission" date="2016-10" db="EMBL/GenBank/DDBJ databases">
        <authorList>
            <person name="Varghese N."/>
            <person name="Submissions S."/>
        </authorList>
    </citation>
    <scope>NUCLEOTIDE SEQUENCE [LARGE SCALE GENOMIC DNA]</scope>
    <source>
        <strain evidence="3">JS21-1</strain>
    </source>
</reference>
<dbReference type="SUPFAM" id="SSF51197">
    <property type="entry name" value="Clavaminate synthase-like"/>
    <property type="match status" value="1"/>
</dbReference>
<dbReference type="PANTHER" id="PTHR12461">
    <property type="entry name" value="HYPOXIA-INDUCIBLE FACTOR 1 ALPHA INHIBITOR-RELATED"/>
    <property type="match status" value="1"/>
</dbReference>
<evidence type="ECO:0000313" key="3">
    <source>
        <dbReference type="Proteomes" id="UP000199214"/>
    </source>
</evidence>
<dbReference type="OrthoDB" id="3776825at2"/>
<dbReference type="SMART" id="SM00558">
    <property type="entry name" value="JmjC"/>
    <property type="match status" value="1"/>
</dbReference>
<accession>A0A1H7U221</accession>
<evidence type="ECO:0000259" key="1">
    <source>
        <dbReference type="PROSITE" id="PS51184"/>
    </source>
</evidence>
<dbReference type="InterPro" id="IPR003347">
    <property type="entry name" value="JmjC_dom"/>
</dbReference>
<keyword evidence="3" id="KW-1185">Reference proteome</keyword>